<evidence type="ECO:0000313" key="2">
    <source>
        <dbReference type="Ensembl" id="ENSCPGP00000022072.1"/>
    </source>
</evidence>
<accession>A0A8C3KJ97</accession>
<evidence type="ECO:0000256" key="1">
    <source>
        <dbReference type="SAM" id="MobiDB-lite"/>
    </source>
</evidence>
<feature type="region of interest" description="Disordered" evidence="1">
    <location>
        <begin position="22"/>
        <end position="55"/>
    </location>
</feature>
<dbReference type="AlphaFoldDB" id="A0A8C3KJ97"/>
<reference evidence="2" key="1">
    <citation type="submission" date="2025-08" db="UniProtKB">
        <authorList>
            <consortium name="Ensembl"/>
        </authorList>
    </citation>
    <scope>IDENTIFICATION</scope>
</reference>
<dbReference type="Ensembl" id="ENSCPGT00000024155.1">
    <property type="protein sequence ID" value="ENSCPGP00000022072.1"/>
    <property type="gene ID" value="ENSCPGG00000015343.1"/>
</dbReference>
<protein>
    <submittedName>
        <fullName evidence="2">Uncharacterized protein</fullName>
    </submittedName>
</protein>
<dbReference type="Proteomes" id="UP000694419">
    <property type="component" value="Unplaced"/>
</dbReference>
<feature type="compositionally biased region" description="Polar residues" evidence="1">
    <location>
        <begin position="28"/>
        <end position="41"/>
    </location>
</feature>
<reference evidence="2" key="2">
    <citation type="submission" date="2025-09" db="UniProtKB">
        <authorList>
            <consortium name="Ensembl"/>
        </authorList>
    </citation>
    <scope>IDENTIFICATION</scope>
</reference>
<keyword evidence="3" id="KW-1185">Reference proteome</keyword>
<name>A0A8C3KJ97_9CHAR</name>
<organism evidence="2 3">
    <name type="scientific">Calidris pygmaea</name>
    <name type="common">Spoon-billed sandpiper</name>
    <dbReference type="NCBI Taxonomy" id="425635"/>
    <lineage>
        <taxon>Eukaryota</taxon>
        <taxon>Metazoa</taxon>
        <taxon>Chordata</taxon>
        <taxon>Craniata</taxon>
        <taxon>Vertebrata</taxon>
        <taxon>Euteleostomi</taxon>
        <taxon>Archelosauria</taxon>
        <taxon>Archosauria</taxon>
        <taxon>Dinosauria</taxon>
        <taxon>Saurischia</taxon>
        <taxon>Theropoda</taxon>
        <taxon>Coelurosauria</taxon>
        <taxon>Aves</taxon>
        <taxon>Neognathae</taxon>
        <taxon>Neoaves</taxon>
        <taxon>Charadriiformes</taxon>
        <taxon>Scolopacidae</taxon>
        <taxon>Calidris</taxon>
    </lineage>
</organism>
<sequence>MLGTSKNKSSLGFGLISTPRSLEAGGAQRTSTPWCFSSPATRKQDSSDLLGSEGPVASPQEWWHLPQSVLCPMTPFCELLVPSIALAWSFSSPPPASLLNHPLHTHPFVNTAHPPCSPHP</sequence>
<proteinExistence type="predicted"/>
<evidence type="ECO:0000313" key="3">
    <source>
        <dbReference type="Proteomes" id="UP000694419"/>
    </source>
</evidence>